<proteinExistence type="predicted"/>
<protein>
    <submittedName>
        <fullName evidence="1">Uncharacterized protein</fullName>
    </submittedName>
</protein>
<name>A0A1A8YU50_PLAOA</name>
<accession>A0A1A8YU50</accession>
<dbReference type="EMBL" id="FLRD01000079">
    <property type="protein sequence ID" value="SBT35185.1"/>
    <property type="molecule type" value="Genomic_DNA"/>
</dbReference>
<keyword evidence="2" id="KW-1185">Reference proteome</keyword>
<organism evidence="1 2">
    <name type="scientific">Plasmodium ovale wallikeri</name>
    <dbReference type="NCBI Taxonomy" id="864142"/>
    <lineage>
        <taxon>Eukaryota</taxon>
        <taxon>Sar</taxon>
        <taxon>Alveolata</taxon>
        <taxon>Apicomplexa</taxon>
        <taxon>Aconoidasida</taxon>
        <taxon>Haemosporida</taxon>
        <taxon>Plasmodiidae</taxon>
        <taxon>Plasmodium</taxon>
        <taxon>Plasmodium (Plasmodium)</taxon>
    </lineage>
</organism>
<evidence type="ECO:0000313" key="2">
    <source>
        <dbReference type="Proteomes" id="UP000078555"/>
    </source>
</evidence>
<dbReference type="AlphaFoldDB" id="A0A1A8YU50"/>
<sequence length="189" mass="21165">MQCWQVCKLGKGKKIGKLPNGAYKIEYKIYITSLGGKKKGKLPNGAYKIEYKIYITSLGGKKKGKFPNGAYEIEYKIYITSLGGKKKGKLPNGAYEIEYKIYITSLEGSITRNCKQKKGGPLVPYEMFHTVAHVSFGPHMTRILRLVLLPSSQGSNPFNLHNVQKKVLVPRFDAMQPVLPPPVLLLYCP</sequence>
<evidence type="ECO:0000313" key="1">
    <source>
        <dbReference type="EMBL" id="SBT35185.1"/>
    </source>
</evidence>
<gene>
    <name evidence="1" type="ORF">POVWA1_026120</name>
</gene>
<reference evidence="2" key="1">
    <citation type="submission" date="2016-05" db="EMBL/GenBank/DDBJ databases">
        <authorList>
            <person name="Naeem Raeece"/>
        </authorList>
    </citation>
    <scope>NUCLEOTIDE SEQUENCE [LARGE SCALE GENOMIC DNA]</scope>
</reference>
<dbReference type="Proteomes" id="UP000078555">
    <property type="component" value="Unassembled WGS sequence"/>
</dbReference>